<evidence type="ECO:0000313" key="1">
    <source>
        <dbReference type="EMBL" id="TFK96707.1"/>
    </source>
</evidence>
<dbReference type="EMBL" id="ML178856">
    <property type="protein sequence ID" value="TFK96707.1"/>
    <property type="molecule type" value="Genomic_DNA"/>
</dbReference>
<dbReference type="AlphaFoldDB" id="A0A5C3Q6B8"/>
<dbReference type="Proteomes" id="UP000305067">
    <property type="component" value="Unassembled WGS sequence"/>
</dbReference>
<accession>A0A5C3Q6B8</accession>
<proteinExistence type="predicted"/>
<evidence type="ECO:0000313" key="2">
    <source>
        <dbReference type="Proteomes" id="UP000305067"/>
    </source>
</evidence>
<keyword evidence="2" id="KW-1185">Reference proteome</keyword>
<organism evidence="1 2">
    <name type="scientific">Pterulicium gracile</name>
    <dbReference type="NCBI Taxonomy" id="1884261"/>
    <lineage>
        <taxon>Eukaryota</taxon>
        <taxon>Fungi</taxon>
        <taxon>Dikarya</taxon>
        <taxon>Basidiomycota</taxon>
        <taxon>Agaricomycotina</taxon>
        <taxon>Agaricomycetes</taxon>
        <taxon>Agaricomycetidae</taxon>
        <taxon>Agaricales</taxon>
        <taxon>Pleurotineae</taxon>
        <taxon>Pterulaceae</taxon>
        <taxon>Pterulicium</taxon>
    </lineage>
</organism>
<sequence>MHRCLEVEDILIHICAEIAGGERQKRGRYRQNLQSLACTSKNFSPAAIAQLWARLDGLKPLLHLLPTSVVSSSLQDTQLYVLEAPLTNKHWTALERYTRHIHHLTVTDNWALSTLHRRSDLEKLTTALHAFETPLLPNLHHLFIQSSSRPSLPDDVPTSPILIALAGTTLRSCTFLCRDQSSPLVVPTVYLPLISALSTS</sequence>
<name>A0A5C3Q6B8_9AGAR</name>
<reference evidence="1 2" key="1">
    <citation type="journal article" date="2019" name="Nat. Ecol. Evol.">
        <title>Megaphylogeny resolves global patterns of mushroom evolution.</title>
        <authorList>
            <person name="Varga T."/>
            <person name="Krizsan K."/>
            <person name="Foldi C."/>
            <person name="Dima B."/>
            <person name="Sanchez-Garcia M."/>
            <person name="Sanchez-Ramirez S."/>
            <person name="Szollosi G.J."/>
            <person name="Szarkandi J.G."/>
            <person name="Papp V."/>
            <person name="Albert L."/>
            <person name="Andreopoulos W."/>
            <person name="Angelini C."/>
            <person name="Antonin V."/>
            <person name="Barry K.W."/>
            <person name="Bougher N.L."/>
            <person name="Buchanan P."/>
            <person name="Buyck B."/>
            <person name="Bense V."/>
            <person name="Catcheside P."/>
            <person name="Chovatia M."/>
            <person name="Cooper J."/>
            <person name="Damon W."/>
            <person name="Desjardin D."/>
            <person name="Finy P."/>
            <person name="Geml J."/>
            <person name="Haridas S."/>
            <person name="Hughes K."/>
            <person name="Justo A."/>
            <person name="Karasinski D."/>
            <person name="Kautmanova I."/>
            <person name="Kiss B."/>
            <person name="Kocsube S."/>
            <person name="Kotiranta H."/>
            <person name="LaButti K.M."/>
            <person name="Lechner B.E."/>
            <person name="Liimatainen K."/>
            <person name="Lipzen A."/>
            <person name="Lukacs Z."/>
            <person name="Mihaltcheva S."/>
            <person name="Morgado L.N."/>
            <person name="Niskanen T."/>
            <person name="Noordeloos M.E."/>
            <person name="Ohm R.A."/>
            <person name="Ortiz-Santana B."/>
            <person name="Ovrebo C."/>
            <person name="Racz N."/>
            <person name="Riley R."/>
            <person name="Savchenko A."/>
            <person name="Shiryaev A."/>
            <person name="Soop K."/>
            <person name="Spirin V."/>
            <person name="Szebenyi C."/>
            <person name="Tomsovsky M."/>
            <person name="Tulloss R.E."/>
            <person name="Uehling J."/>
            <person name="Grigoriev I.V."/>
            <person name="Vagvolgyi C."/>
            <person name="Papp T."/>
            <person name="Martin F.M."/>
            <person name="Miettinen O."/>
            <person name="Hibbett D.S."/>
            <person name="Nagy L.G."/>
        </authorList>
    </citation>
    <scope>NUCLEOTIDE SEQUENCE [LARGE SCALE GENOMIC DNA]</scope>
    <source>
        <strain evidence="1 2">CBS 309.79</strain>
    </source>
</reference>
<gene>
    <name evidence="1" type="ORF">BDV98DRAFT_302911</name>
</gene>
<protein>
    <submittedName>
        <fullName evidence="1">Uncharacterized protein</fullName>
    </submittedName>
</protein>